<comment type="similarity">
    <text evidence="1 6">Belongs to the sigma-70 factor family.</text>
</comment>
<evidence type="ECO:0000259" key="8">
    <source>
        <dbReference type="PROSITE" id="PS00715"/>
    </source>
</evidence>
<dbReference type="AlphaFoldDB" id="A0A840Q5X5"/>
<dbReference type="CDD" id="cd06171">
    <property type="entry name" value="Sigma70_r4"/>
    <property type="match status" value="1"/>
</dbReference>
<dbReference type="Pfam" id="PF04545">
    <property type="entry name" value="Sigma70_r4"/>
    <property type="match status" value="1"/>
</dbReference>
<dbReference type="PRINTS" id="PR00046">
    <property type="entry name" value="SIGMA70FCT"/>
</dbReference>
<dbReference type="PANTHER" id="PTHR30603:SF60">
    <property type="entry name" value="RNA POLYMERASE SIGMA FACTOR RPOD"/>
    <property type="match status" value="1"/>
</dbReference>
<accession>A0A840Q5X5</accession>
<feature type="domain" description="RNA polymerase sigma-70" evidence="9">
    <location>
        <begin position="283"/>
        <end position="309"/>
    </location>
</feature>
<dbReference type="Gene3D" id="1.10.10.10">
    <property type="entry name" value="Winged helix-like DNA-binding domain superfamily/Winged helix DNA-binding domain"/>
    <property type="match status" value="2"/>
</dbReference>
<dbReference type="PROSITE" id="PS00715">
    <property type="entry name" value="SIGMA70_1"/>
    <property type="match status" value="1"/>
</dbReference>
<dbReference type="EMBL" id="JACHIW010000001">
    <property type="protein sequence ID" value="MBB5156024.1"/>
    <property type="molecule type" value="Genomic_DNA"/>
</dbReference>
<dbReference type="InterPro" id="IPR013325">
    <property type="entry name" value="RNA_pol_sigma_r2"/>
</dbReference>
<dbReference type="InterPro" id="IPR007624">
    <property type="entry name" value="RNA_pol_sigma70_r3"/>
</dbReference>
<dbReference type="GO" id="GO:0003677">
    <property type="term" value="F:DNA binding"/>
    <property type="evidence" value="ECO:0007669"/>
    <property type="project" value="UniProtKB-KW"/>
</dbReference>
<dbReference type="Gene3D" id="1.10.601.10">
    <property type="entry name" value="RNA Polymerase Primary Sigma Factor"/>
    <property type="match status" value="2"/>
</dbReference>
<dbReference type="GO" id="GO:0006352">
    <property type="term" value="P:DNA-templated transcription initiation"/>
    <property type="evidence" value="ECO:0007669"/>
    <property type="project" value="InterPro"/>
</dbReference>
<feature type="domain" description="RNA polymerase sigma-70" evidence="8">
    <location>
        <begin position="114"/>
        <end position="127"/>
    </location>
</feature>
<evidence type="ECO:0000256" key="7">
    <source>
        <dbReference type="SAM" id="MobiDB-lite"/>
    </source>
</evidence>
<organism evidence="10 11">
    <name type="scientific">Saccharopolyspora phatthalungensis</name>
    <dbReference type="NCBI Taxonomy" id="664693"/>
    <lineage>
        <taxon>Bacteria</taxon>
        <taxon>Bacillati</taxon>
        <taxon>Actinomycetota</taxon>
        <taxon>Actinomycetes</taxon>
        <taxon>Pseudonocardiales</taxon>
        <taxon>Pseudonocardiaceae</taxon>
        <taxon>Saccharopolyspora</taxon>
    </lineage>
</organism>
<dbReference type="Pfam" id="PF04539">
    <property type="entry name" value="Sigma70_r3"/>
    <property type="match status" value="1"/>
</dbReference>
<proteinExistence type="inferred from homology"/>
<evidence type="ECO:0000313" key="10">
    <source>
        <dbReference type="EMBL" id="MBB5156024.1"/>
    </source>
</evidence>
<dbReference type="Pfam" id="PF04542">
    <property type="entry name" value="Sigma70_r2"/>
    <property type="match status" value="1"/>
</dbReference>
<evidence type="ECO:0000256" key="4">
    <source>
        <dbReference type="ARBA" id="ARBA00023125"/>
    </source>
</evidence>
<evidence type="ECO:0000256" key="3">
    <source>
        <dbReference type="ARBA" id="ARBA00023082"/>
    </source>
</evidence>
<dbReference type="SUPFAM" id="SSF88659">
    <property type="entry name" value="Sigma3 and sigma4 domains of RNA polymerase sigma factors"/>
    <property type="match status" value="2"/>
</dbReference>
<keyword evidence="2 6" id="KW-0805">Transcription regulation</keyword>
<reference evidence="10 11" key="1">
    <citation type="submission" date="2020-08" db="EMBL/GenBank/DDBJ databases">
        <title>Sequencing the genomes of 1000 actinobacteria strains.</title>
        <authorList>
            <person name="Klenk H.-P."/>
        </authorList>
    </citation>
    <scope>NUCLEOTIDE SEQUENCE [LARGE SCALE GENOMIC DNA]</scope>
    <source>
        <strain evidence="10 11">DSM 45584</strain>
    </source>
</reference>
<evidence type="ECO:0000256" key="5">
    <source>
        <dbReference type="ARBA" id="ARBA00023163"/>
    </source>
</evidence>
<dbReference type="Proteomes" id="UP000584374">
    <property type="component" value="Unassembled WGS sequence"/>
</dbReference>
<dbReference type="InterPro" id="IPR014284">
    <property type="entry name" value="RNA_pol_sigma-70_dom"/>
</dbReference>
<evidence type="ECO:0000256" key="1">
    <source>
        <dbReference type="ARBA" id="ARBA00007788"/>
    </source>
</evidence>
<name>A0A840Q5X5_9PSEU</name>
<keyword evidence="5 6" id="KW-0804">Transcription</keyword>
<dbReference type="PANTHER" id="PTHR30603">
    <property type="entry name" value="RNA POLYMERASE SIGMA FACTOR RPO"/>
    <property type="match status" value="1"/>
</dbReference>
<dbReference type="PROSITE" id="PS00716">
    <property type="entry name" value="SIGMA70_2"/>
    <property type="match status" value="1"/>
</dbReference>
<sequence>MNTTRHPPPAERVEPPEPDHGADLVAKYLSQIAAIPLLTAGQEVALAKRIEAGVYAAHLLTDHEAAGGRPRDRHALETIAEDGQRAKDQLIRANLRLVAAEAKRHARQSMSYLDVVQEGNLGLIHAVEKFDYTKGYKFSTYAMWWIRQSIRRGMAQRARAIRLPNRQVEELTRLARCEEHLRARLGEEPTVDELAQAAGITAAKVTELRALAHISLSLDTPVGDDGEATVGDLIPDTDVLHALDVVEYHELAREIRILVDTLPPRESLILSLRYGLQTGQPATVQDVAARVGLSTDRVRQLEKQALKELRDPERVGPVLSGKHRLPAPRRRPA</sequence>
<protein>
    <recommendedName>
        <fullName evidence="6">RNA polymerase sigma factor</fullName>
    </recommendedName>
</protein>
<dbReference type="InterPro" id="IPR036388">
    <property type="entry name" value="WH-like_DNA-bd_sf"/>
</dbReference>
<evidence type="ECO:0000313" key="11">
    <source>
        <dbReference type="Proteomes" id="UP000584374"/>
    </source>
</evidence>
<dbReference type="InterPro" id="IPR009042">
    <property type="entry name" value="RNA_pol_sigma70_r1_2"/>
</dbReference>
<dbReference type="SUPFAM" id="SSF88946">
    <property type="entry name" value="Sigma2 domain of RNA polymerase sigma factors"/>
    <property type="match status" value="1"/>
</dbReference>
<feature type="compositionally biased region" description="Basic residues" evidence="7">
    <location>
        <begin position="321"/>
        <end position="333"/>
    </location>
</feature>
<comment type="caution">
    <text evidence="10">The sequence shown here is derived from an EMBL/GenBank/DDBJ whole genome shotgun (WGS) entry which is preliminary data.</text>
</comment>
<keyword evidence="11" id="KW-1185">Reference proteome</keyword>
<dbReference type="NCBIfam" id="TIGR02937">
    <property type="entry name" value="sigma70-ECF"/>
    <property type="match status" value="1"/>
</dbReference>
<dbReference type="RefSeq" id="WP_221467205.1">
    <property type="nucleotide sequence ID" value="NZ_JACHIW010000001.1"/>
</dbReference>
<evidence type="ECO:0000259" key="9">
    <source>
        <dbReference type="PROSITE" id="PS00716"/>
    </source>
</evidence>
<feature type="region of interest" description="Disordered" evidence="7">
    <location>
        <begin position="309"/>
        <end position="333"/>
    </location>
</feature>
<dbReference type="GO" id="GO:0016987">
    <property type="term" value="F:sigma factor activity"/>
    <property type="evidence" value="ECO:0007669"/>
    <property type="project" value="UniProtKB-KW"/>
</dbReference>
<dbReference type="InterPro" id="IPR007630">
    <property type="entry name" value="RNA_pol_sigma70_r4"/>
</dbReference>
<comment type="function">
    <text evidence="6">Sigma factors are initiation factors that promote the attachment of RNA polymerase to specific initiation sites and are then released.</text>
</comment>
<dbReference type="InterPro" id="IPR013324">
    <property type="entry name" value="RNA_pol_sigma_r3/r4-like"/>
</dbReference>
<dbReference type="InterPro" id="IPR000943">
    <property type="entry name" value="RNA_pol_sigma70"/>
</dbReference>
<keyword evidence="4 6" id="KW-0238">DNA-binding</keyword>
<dbReference type="Pfam" id="PF00140">
    <property type="entry name" value="Sigma70_r1_2"/>
    <property type="match status" value="1"/>
</dbReference>
<gene>
    <name evidence="10" type="ORF">BJ970_003558</name>
</gene>
<keyword evidence="3 6" id="KW-0731">Sigma factor</keyword>
<evidence type="ECO:0000256" key="2">
    <source>
        <dbReference type="ARBA" id="ARBA00023015"/>
    </source>
</evidence>
<dbReference type="InterPro" id="IPR007627">
    <property type="entry name" value="RNA_pol_sigma70_r2"/>
</dbReference>
<dbReference type="InterPro" id="IPR050239">
    <property type="entry name" value="Sigma-70_RNA_pol_init_factors"/>
</dbReference>
<evidence type="ECO:0000256" key="6">
    <source>
        <dbReference type="RuleBase" id="RU362124"/>
    </source>
</evidence>